<evidence type="ECO:0000313" key="3">
    <source>
        <dbReference type="Proteomes" id="UP000266188"/>
    </source>
</evidence>
<sequence length="113" mass="13022">MEQLERLDLREIDYENGPYFNTTTTFIDPDPVLSTTPTTPRRQPNPAIVADDLFTFTHQPSPLNSLLPGDLEKLRSFSASDIEDDGVIVTLDQRKFWVHWILAGPRDIVRRRL</sequence>
<dbReference type="AlphaFoldDB" id="A0A3A2ZPP0"/>
<organism evidence="2 3">
    <name type="scientific">Aspergillus sclerotialis</name>
    <dbReference type="NCBI Taxonomy" id="2070753"/>
    <lineage>
        <taxon>Eukaryota</taxon>
        <taxon>Fungi</taxon>
        <taxon>Dikarya</taxon>
        <taxon>Ascomycota</taxon>
        <taxon>Pezizomycotina</taxon>
        <taxon>Eurotiomycetes</taxon>
        <taxon>Eurotiomycetidae</taxon>
        <taxon>Eurotiales</taxon>
        <taxon>Aspergillaceae</taxon>
        <taxon>Aspergillus</taxon>
        <taxon>Aspergillus subgen. Polypaecilum</taxon>
    </lineage>
</organism>
<proteinExistence type="predicted"/>
<evidence type="ECO:0000256" key="1">
    <source>
        <dbReference type="SAM" id="MobiDB-lite"/>
    </source>
</evidence>
<evidence type="ECO:0000313" key="2">
    <source>
        <dbReference type="EMBL" id="RJE24213.1"/>
    </source>
</evidence>
<name>A0A3A2ZPP0_9EURO</name>
<keyword evidence="3" id="KW-1185">Reference proteome</keyword>
<reference evidence="3" key="1">
    <citation type="submission" date="2017-02" db="EMBL/GenBank/DDBJ databases">
        <authorList>
            <person name="Tafer H."/>
            <person name="Lopandic K."/>
        </authorList>
    </citation>
    <scope>NUCLEOTIDE SEQUENCE [LARGE SCALE GENOMIC DNA]</scope>
    <source>
        <strain evidence="3">CBS 366.77</strain>
    </source>
</reference>
<comment type="caution">
    <text evidence="2">The sequence shown here is derived from an EMBL/GenBank/DDBJ whole genome shotgun (WGS) entry which is preliminary data.</text>
</comment>
<dbReference type="OrthoDB" id="4179303at2759"/>
<feature type="region of interest" description="Disordered" evidence="1">
    <location>
        <begin position="25"/>
        <end position="45"/>
    </location>
</feature>
<protein>
    <submittedName>
        <fullName evidence="2">Uncharacterized protein</fullName>
    </submittedName>
</protein>
<dbReference type="EMBL" id="MVGC01000089">
    <property type="protein sequence ID" value="RJE24213.1"/>
    <property type="molecule type" value="Genomic_DNA"/>
</dbReference>
<dbReference type="STRING" id="2070753.A0A3A2ZPP0"/>
<feature type="compositionally biased region" description="Low complexity" evidence="1">
    <location>
        <begin position="35"/>
        <end position="45"/>
    </location>
</feature>
<gene>
    <name evidence="2" type="ORF">PHISCL_03423</name>
</gene>
<accession>A0A3A2ZPP0</accession>
<dbReference type="Proteomes" id="UP000266188">
    <property type="component" value="Unassembled WGS sequence"/>
</dbReference>